<evidence type="ECO:0000256" key="2">
    <source>
        <dbReference type="ARBA" id="ARBA00022692"/>
    </source>
</evidence>
<feature type="non-terminal residue" evidence="8">
    <location>
        <position position="126"/>
    </location>
</feature>
<evidence type="ECO:0000256" key="6">
    <source>
        <dbReference type="SAM" id="Phobius"/>
    </source>
</evidence>
<feature type="transmembrane region" description="Helical" evidence="6">
    <location>
        <begin position="20"/>
        <end position="43"/>
    </location>
</feature>
<dbReference type="OrthoDB" id="6378191at2759"/>
<dbReference type="PANTHER" id="PTHR47735:SF14">
    <property type="entry name" value="POTASSIUM VOLTAGE-GATED CHANNEL SUBFAMILY KQT MEMBER 1"/>
    <property type="match status" value="1"/>
</dbReference>
<dbReference type="Pfam" id="PF00520">
    <property type="entry name" value="Ion_trans"/>
    <property type="match status" value="1"/>
</dbReference>
<dbReference type="Proteomes" id="UP000326759">
    <property type="component" value="Unassembled WGS sequence"/>
</dbReference>
<dbReference type="PANTHER" id="PTHR47735">
    <property type="entry name" value="POTASSIUM VOLTAGE-GATED CHANNEL SUBFAMILY KQT MEMBER 4"/>
    <property type="match status" value="1"/>
</dbReference>
<dbReference type="AlphaFoldDB" id="A0A5N5T6B2"/>
<evidence type="ECO:0000256" key="5">
    <source>
        <dbReference type="ARBA" id="ARBA00032659"/>
    </source>
</evidence>
<dbReference type="SUPFAM" id="SSF81324">
    <property type="entry name" value="Voltage-gated potassium channels"/>
    <property type="match status" value="1"/>
</dbReference>
<evidence type="ECO:0000313" key="9">
    <source>
        <dbReference type="Proteomes" id="UP000326759"/>
    </source>
</evidence>
<evidence type="ECO:0000313" key="8">
    <source>
        <dbReference type="EMBL" id="KAB7502174.1"/>
    </source>
</evidence>
<keyword evidence="4 6" id="KW-0472">Membrane</keyword>
<evidence type="ECO:0000256" key="4">
    <source>
        <dbReference type="ARBA" id="ARBA00023136"/>
    </source>
</evidence>
<dbReference type="InterPro" id="IPR005821">
    <property type="entry name" value="Ion_trans_dom"/>
</dbReference>
<comment type="caution">
    <text evidence="8">The sequence shown here is derived from an EMBL/GenBank/DDBJ whole genome shotgun (WGS) entry which is preliminary data.</text>
</comment>
<organism evidence="8 9">
    <name type="scientific">Armadillidium nasatum</name>
    <dbReference type="NCBI Taxonomy" id="96803"/>
    <lineage>
        <taxon>Eukaryota</taxon>
        <taxon>Metazoa</taxon>
        <taxon>Ecdysozoa</taxon>
        <taxon>Arthropoda</taxon>
        <taxon>Crustacea</taxon>
        <taxon>Multicrustacea</taxon>
        <taxon>Malacostraca</taxon>
        <taxon>Eumalacostraca</taxon>
        <taxon>Peracarida</taxon>
        <taxon>Isopoda</taxon>
        <taxon>Oniscidea</taxon>
        <taxon>Crinocheta</taxon>
        <taxon>Armadillidiidae</taxon>
        <taxon>Armadillidium</taxon>
    </lineage>
</organism>
<gene>
    <name evidence="8" type="primary">KCNQ1</name>
    <name evidence="8" type="ORF">Anas_07498</name>
</gene>
<evidence type="ECO:0000259" key="7">
    <source>
        <dbReference type="Pfam" id="PF00520"/>
    </source>
</evidence>
<comment type="subcellular location">
    <subcellularLocation>
        <location evidence="1">Membrane</location>
        <topology evidence="1">Multi-pass membrane protein</topology>
    </subcellularLocation>
</comment>
<keyword evidence="2 6" id="KW-0812">Transmembrane</keyword>
<dbReference type="InterPro" id="IPR003937">
    <property type="entry name" value="K_chnl_volt-dep_KCNQ"/>
</dbReference>
<dbReference type="GO" id="GO:0005249">
    <property type="term" value="F:voltage-gated potassium channel activity"/>
    <property type="evidence" value="ECO:0007669"/>
    <property type="project" value="InterPro"/>
</dbReference>
<sequence length="126" mass="14370">MELISFDWTLIAQSIGEDLIGVLASVIVLIVGYNGQVVATSTIRGIRFLQILRMLHVDRQGGTWRLLGSVVFIHRQELITTLYIGFLGLIFSSYFVYLAEKKEDEHVDDYKETDILTYADALWWGV</sequence>
<reference evidence="8 9" key="1">
    <citation type="journal article" date="2019" name="PLoS Biol.">
        <title>Sex chromosomes control vertical transmission of feminizing Wolbachia symbionts in an isopod.</title>
        <authorList>
            <person name="Becking T."/>
            <person name="Chebbi M.A."/>
            <person name="Giraud I."/>
            <person name="Moumen B."/>
            <person name="Laverre T."/>
            <person name="Caubet Y."/>
            <person name="Peccoud J."/>
            <person name="Gilbert C."/>
            <person name="Cordaux R."/>
        </authorList>
    </citation>
    <scope>NUCLEOTIDE SEQUENCE [LARGE SCALE GENOMIC DNA]</scope>
    <source>
        <strain evidence="8">ANa2</strain>
        <tissue evidence="8">Whole body excluding digestive tract and cuticle</tissue>
    </source>
</reference>
<evidence type="ECO:0000256" key="1">
    <source>
        <dbReference type="ARBA" id="ARBA00004141"/>
    </source>
</evidence>
<proteinExistence type="predicted"/>
<feature type="domain" description="Ion transport" evidence="7">
    <location>
        <begin position="18"/>
        <end position="125"/>
    </location>
</feature>
<dbReference type="Gene3D" id="1.10.287.70">
    <property type="match status" value="1"/>
</dbReference>
<name>A0A5N5T6B2_9CRUS</name>
<protein>
    <recommendedName>
        <fullName evidence="5">IKs producing slow voltage-gated potassium channel subunit alpha KvLQT1</fullName>
    </recommendedName>
</protein>
<keyword evidence="9" id="KW-1185">Reference proteome</keyword>
<dbReference type="GO" id="GO:0008076">
    <property type="term" value="C:voltage-gated potassium channel complex"/>
    <property type="evidence" value="ECO:0007669"/>
    <property type="project" value="TreeGrafter"/>
</dbReference>
<dbReference type="EMBL" id="SEYY01008376">
    <property type="protein sequence ID" value="KAB7502174.1"/>
    <property type="molecule type" value="Genomic_DNA"/>
</dbReference>
<keyword evidence="3 6" id="KW-1133">Transmembrane helix</keyword>
<feature type="transmembrane region" description="Helical" evidence="6">
    <location>
        <begin position="78"/>
        <end position="97"/>
    </location>
</feature>
<accession>A0A5N5T6B2</accession>
<evidence type="ECO:0000256" key="3">
    <source>
        <dbReference type="ARBA" id="ARBA00022989"/>
    </source>
</evidence>